<dbReference type="InterPro" id="IPR003439">
    <property type="entry name" value="ABC_transporter-like_ATP-bd"/>
</dbReference>
<dbReference type="InterPro" id="IPR005898">
    <property type="entry name" value="Cyc_pep_transpt_SyrD/YojI"/>
</dbReference>
<dbReference type="Gene3D" id="3.40.50.300">
    <property type="entry name" value="P-loop containing nucleotide triphosphate hydrolases"/>
    <property type="match status" value="1"/>
</dbReference>
<dbReference type="InterPro" id="IPR036640">
    <property type="entry name" value="ABC1_TM_sf"/>
</dbReference>
<keyword evidence="3" id="KW-0547">Nucleotide-binding</keyword>
<dbReference type="PANTHER" id="PTHR24221">
    <property type="entry name" value="ATP-BINDING CASSETTE SUB-FAMILY B"/>
    <property type="match status" value="1"/>
</dbReference>
<dbReference type="SMART" id="SM00382">
    <property type="entry name" value="AAA"/>
    <property type="match status" value="1"/>
</dbReference>
<proteinExistence type="predicted"/>
<dbReference type="PANTHER" id="PTHR24221:SF654">
    <property type="entry name" value="ATP-BINDING CASSETTE SUB-FAMILY B MEMBER 6"/>
    <property type="match status" value="1"/>
</dbReference>
<evidence type="ECO:0000259" key="8">
    <source>
        <dbReference type="PROSITE" id="PS50893"/>
    </source>
</evidence>
<comment type="caution">
    <text evidence="10">The sequence shown here is derived from an EMBL/GenBank/DDBJ whole genome shotgun (WGS) entry which is preliminary data.</text>
</comment>
<dbReference type="EMBL" id="JBELOE010000136">
    <property type="protein sequence ID" value="MER2491547.1"/>
    <property type="molecule type" value="Genomic_DNA"/>
</dbReference>
<evidence type="ECO:0000256" key="3">
    <source>
        <dbReference type="ARBA" id="ARBA00022741"/>
    </source>
</evidence>
<keyword evidence="11" id="KW-1185">Reference proteome</keyword>
<comment type="subcellular location">
    <subcellularLocation>
        <location evidence="1">Cell membrane</location>
        <topology evidence="1">Multi-pass membrane protein</topology>
    </subcellularLocation>
</comment>
<reference evidence="10 11" key="1">
    <citation type="submission" date="2024-06" db="EMBL/GenBank/DDBJ databases">
        <authorList>
            <person name="Chen R.Y."/>
        </authorList>
    </citation>
    <scope>NUCLEOTIDE SEQUENCE [LARGE SCALE GENOMIC DNA]</scope>
    <source>
        <strain evidence="10 11">D2</strain>
    </source>
</reference>
<feature type="domain" description="ABC transporter" evidence="8">
    <location>
        <begin position="344"/>
        <end position="559"/>
    </location>
</feature>
<feature type="transmembrane region" description="Helical" evidence="7">
    <location>
        <begin position="135"/>
        <end position="163"/>
    </location>
</feature>
<evidence type="ECO:0000313" key="11">
    <source>
        <dbReference type="Proteomes" id="UP001467690"/>
    </source>
</evidence>
<evidence type="ECO:0000313" key="10">
    <source>
        <dbReference type="EMBL" id="MER2491547.1"/>
    </source>
</evidence>
<evidence type="ECO:0000256" key="2">
    <source>
        <dbReference type="ARBA" id="ARBA00022692"/>
    </source>
</evidence>
<feature type="transmembrane region" description="Helical" evidence="7">
    <location>
        <begin position="169"/>
        <end position="192"/>
    </location>
</feature>
<dbReference type="Gene3D" id="1.20.1560.10">
    <property type="entry name" value="ABC transporter type 1, transmembrane domain"/>
    <property type="match status" value="1"/>
</dbReference>
<dbReference type="PROSITE" id="PS50929">
    <property type="entry name" value="ABC_TM1F"/>
    <property type="match status" value="1"/>
</dbReference>
<dbReference type="NCBIfam" id="TIGR01194">
    <property type="entry name" value="cyc_pep_trnsptr"/>
    <property type="match status" value="1"/>
</dbReference>
<dbReference type="Proteomes" id="UP001467690">
    <property type="component" value="Unassembled WGS sequence"/>
</dbReference>
<protein>
    <submittedName>
        <fullName evidence="10">Cyclic peptide export ABC transporter</fullName>
    </submittedName>
</protein>
<evidence type="ECO:0000256" key="4">
    <source>
        <dbReference type="ARBA" id="ARBA00022840"/>
    </source>
</evidence>
<accession>A0ABV1RFJ9</accession>
<dbReference type="Pfam" id="PF00005">
    <property type="entry name" value="ABC_tran"/>
    <property type="match status" value="1"/>
</dbReference>
<feature type="transmembrane region" description="Helical" evidence="7">
    <location>
        <begin position="72"/>
        <end position="96"/>
    </location>
</feature>
<dbReference type="SUPFAM" id="SSF90123">
    <property type="entry name" value="ABC transporter transmembrane region"/>
    <property type="match status" value="1"/>
</dbReference>
<dbReference type="InterPro" id="IPR003593">
    <property type="entry name" value="AAA+_ATPase"/>
</dbReference>
<evidence type="ECO:0000256" key="5">
    <source>
        <dbReference type="ARBA" id="ARBA00022989"/>
    </source>
</evidence>
<keyword evidence="5 7" id="KW-1133">Transmembrane helix</keyword>
<feature type="domain" description="ABC transmembrane type-1" evidence="9">
    <location>
        <begin position="21"/>
        <end position="311"/>
    </location>
</feature>
<evidence type="ECO:0000256" key="1">
    <source>
        <dbReference type="ARBA" id="ARBA00004651"/>
    </source>
</evidence>
<evidence type="ECO:0000256" key="7">
    <source>
        <dbReference type="SAM" id="Phobius"/>
    </source>
</evidence>
<evidence type="ECO:0000259" key="9">
    <source>
        <dbReference type="PROSITE" id="PS50929"/>
    </source>
</evidence>
<feature type="transmembrane region" description="Helical" evidence="7">
    <location>
        <begin position="20"/>
        <end position="46"/>
    </location>
</feature>
<keyword evidence="2 7" id="KW-0812">Transmembrane</keyword>
<dbReference type="InterPro" id="IPR027417">
    <property type="entry name" value="P-loop_NTPase"/>
</dbReference>
<dbReference type="SUPFAM" id="SSF52540">
    <property type="entry name" value="P-loop containing nucleoside triphosphate hydrolases"/>
    <property type="match status" value="1"/>
</dbReference>
<dbReference type="RefSeq" id="WP_350401159.1">
    <property type="nucleotide sequence ID" value="NZ_JBELOE010000136.1"/>
</dbReference>
<dbReference type="InterPro" id="IPR011527">
    <property type="entry name" value="ABC1_TM_dom"/>
</dbReference>
<feature type="transmembrane region" description="Helical" evidence="7">
    <location>
        <begin position="257"/>
        <end position="279"/>
    </location>
</feature>
<dbReference type="PROSITE" id="PS50893">
    <property type="entry name" value="ABC_TRANSPORTER_2"/>
    <property type="match status" value="1"/>
</dbReference>
<gene>
    <name evidence="10" type="ORF">ABS311_06595</name>
</gene>
<keyword evidence="4" id="KW-0067">ATP-binding</keyword>
<dbReference type="InterPro" id="IPR039421">
    <property type="entry name" value="Type_1_exporter"/>
</dbReference>
<sequence>MNMELKNISDLFWRVSPNLFFASIVLGIITGLSYATLIPFILYATASDKSVNNQLSVENYNFFNSPTSEMGWVFVLICIGIVAIKSTSTILSMYIAERASVVHRISLYKRINALPYANLERIGQAKLINLLNVDIPALTVAAANLPVIWISLVTVLGTLAYLIYLNSQVFFFVIACLFISVVCYQLPIFIGLKFFSKSREYYDQVQLGVKGLIYGAKELKLNHQRAEQYIEEELFEPEKSGLSADVKGKSIIIFAQVYGEMISFLVIGAVIFHLPYLYSITTTELFGIVLALLYLTGPVGIILNAMGELQQGKVALKKIKTFYQELTEEDLAEQKQSIQQWDRLKLHQVSYHYPTRTNQFALNNVCFELKKSQITFIVGGNGSGKSTLSKLISMHYLPSSGAVYIGDQQIDKHNIRQARSLISAIYTDFFVFEKIYGEHQQNKIQSYLEKLELADKVSVVNHRLDTTALSDGQRKRLALLALLLDDKPICLFDEWAADQDPRFKKIFYQDILPMLKSSGKMVIVISHDDRYFDCADQIIIMEQGSVRDIKQLTQKPALAC</sequence>
<evidence type="ECO:0000256" key="6">
    <source>
        <dbReference type="ARBA" id="ARBA00023136"/>
    </source>
</evidence>
<feature type="transmembrane region" description="Helical" evidence="7">
    <location>
        <begin position="285"/>
        <end position="307"/>
    </location>
</feature>
<name>A0ABV1RFJ9_9ALTE</name>
<keyword evidence="6 7" id="KW-0472">Membrane</keyword>
<organism evidence="10 11">
    <name type="scientific">Catenovulum sediminis</name>
    <dbReference type="NCBI Taxonomy" id="1740262"/>
    <lineage>
        <taxon>Bacteria</taxon>
        <taxon>Pseudomonadati</taxon>
        <taxon>Pseudomonadota</taxon>
        <taxon>Gammaproteobacteria</taxon>
        <taxon>Alteromonadales</taxon>
        <taxon>Alteromonadaceae</taxon>
        <taxon>Catenovulum</taxon>
    </lineage>
</organism>